<comment type="subcellular location">
    <subcellularLocation>
        <location evidence="1">Cell membrane</location>
        <topology evidence="1">Peripheral membrane protein</topology>
        <orientation evidence="1">Cytoplasmic side</orientation>
    </subcellularLocation>
</comment>
<comment type="caution">
    <text evidence="2">The sequence shown here is derived from an EMBL/GenBank/DDBJ whole genome shotgun (WGS) entry which is preliminary data.</text>
</comment>
<dbReference type="RefSeq" id="WP_011470485.1">
    <property type="nucleotide sequence ID" value="NZ_CP123764.1"/>
</dbReference>
<keyword evidence="1" id="KW-0472">Membrane</keyword>
<dbReference type="GeneID" id="98615768"/>
<dbReference type="AlphaFoldDB" id="A0AAW7X5U7"/>
<dbReference type="SMART" id="SM01234">
    <property type="entry name" value="Haemolytic"/>
    <property type="match status" value="1"/>
</dbReference>
<evidence type="ECO:0000313" key="3">
    <source>
        <dbReference type="Proteomes" id="UP001169760"/>
    </source>
</evidence>
<evidence type="ECO:0000256" key="1">
    <source>
        <dbReference type="HAMAP-Rule" id="MF_00386"/>
    </source>
</evidence>
<accession>A0AAW7X5U7</accession>
<protein>
    <recommendedName>
        <fullName evidence="1">Putative membrane protein insertion efficiency factor</fullName>
    </recommendedName>
</protein>
<dbReference type="PANTHER" id="PTHR33383:SF1">
    <property type="entry name" value="MEMBRANE PROTEIN INSERTION EFFICIENCY FACTOR-RELATED"/>
    <property type="match status" value="1"/>
</dbReference>
<comment type="similarity">
    <text evidence="1">Belongs to the UPF0161 family.</text>
</comment>
<gene>
    <name evidence="2" type="primary">yidD</name>
    <name evidence="2" type="ORF">Q4521_09335</name>
</gene>
<dbReference type="NCBIfam" id="TIGR00278">
    <property type="entry name" value="membrane protein insertion efficiency factor YidD"/>
    <property type="match status" value="1"/>
</dbReference>
<dbReference type="GO" id="GO:0005886">
    <property type="term" value="C:plasma membrane"/>
    <property type="evidence" value="ECO:0007669"/>
    <property type="project" value="UniProtKB-SubCell"/>
</dbReference>
<dbReference type="PANTHER" id="PTHR33383">
    <property type="entry name" value="MEMBRANE PROTEIN INSERTION EFFICIENCY FACTOR-RELATED"/>
    <property type="match status" value="1"/>
</dbReference>
<proteinExistence type="inferred from homology"/>
<dbReference type="HAMAP" id="MF_00386">
    <property type="entry name" value="UPF0161_YidD"/>
    <property type="match status" value="1"/>
</dbReference>
<reference evidence="2" key="1">
    <citation type="submission" date="2023-07" db="EMBL/GenBank/DDBJ databases">
        <title>Genome content predicts the carbon catabolic preferences of heterotrophic bacteria.</title>
        <authorList>
            <person name="Gralka M."/>
        </authorList>
    </citation>
    <scope>NUCLEOTIDE SEQUENCE</scope>
    <source>
        <strain evidence="2">I3M17_2</strain>
    </source>
</reference>
<name>A0AAW7X5U7_9GAMM</name>
<dbReference type="Pfam" id="PF01809">
    <property type="entry name" value="YidD"/>
    <property type="match status" value="1"/>
</dbReference>
<keyword evidence="1" id="KW-1003">Cell membrane</keyword>
<organism evidence="2 3">
    <name type="scientific">Saccharophagus degradans</name>
    <dbReference type="NCBI Taxonomy" id="86304"/>
    <lineage>
        <taxon>Bacteria</taxon>
        <taxon>Pseudomonadati</taxon>
        <taxon>Pseudomonadota</taxon>
        <taxon>Gammaproteobacteria</taxon>
        <taxon>Cellvibrionales</taxon>
        <taxon>Cellvibrionaceae</taxon>
        <taxon>Saccharophagus</taxon>
    </lineage>
</organism>
<dbReference type="Proteomes" id="UP001169760">
    <property type="component" value="Unassembled WGS sequence"/>
</dbReference>
<sequence>MEACCKKSRKANSDPTRKNWLNLPLLALIKVYRYAISPLLGPRCRFEPTCSSYAEQALIEHGPFKGTMLALSRLSKCHPWHAGGYDPVPKK</sequence>
<dbReference type="InterPro" id="IPR002696">
    <property type="entry name" value="Membr_insert_effic_factor_YidD"/>
</dbReference>
<evidence type="ECO:0000313" key="2">
    <source>
        <dbReference type="EMBL" id="MDO6422675.1"/>
    </source>
</evidence>
<dbReference type="EMBL" id="JAUOPB010000006">
    <property type="protein sequence ID" value="MDO6422675.1"/>
    <property type="molecule type" value="Genomic_DNA"/>
</dbReference>
<comment type="function">
    <text evidence="1">Could be involved in insertion of integral membrane proteins into the membrane.</text>
</comment>